<accession>A0A445CBV9</accession>
<evidence type="ECO:0000313" key="1">
    <source>
        <dbReference type="EMBL" id="RYR48408.1"/>
    </source>
</evidence>
<sequence length="120" mass="14351">MADWVGRFRKEIWHQHCDSRRRFRHMTTNLSECINAVLKGTQYLPISVIVRTTYERLQKLFITKDREAQSQLAARIRFSQRLLAAIEKNREGIQKMRVTHYDRRASVFVVEKLEPFEGWG</sequence>
<keyword evidence="2" id="KW-1185">Reference proteome</keyword>
<evidence type="ECO:0000313" key="2">
    <source>
        <dbReference type="Proteomes" id="UP000289738"/>
    </source>
</evidence>
<organism evidence="1 2">
    <name type="scientific">Arachis hypogaea</name>
    <name type="common">Peanut</name>
    <dbReference type="NCBI Taxonomy" id="3818"/>
    <lineage>
        <taxon>Eukaryota</taxon>
        <taxon>Viridiplantae</taxon>
        <taxon>Streptophyta</taxon>
        <taxon>Embryophyta</taxon>
        <taxon>Tracheophyta</taxon>
        <taxon>Spermatophyta</taxon>
        <taxon>Magnoliopsida</taxon>
        <taxon>eudicotyledons</taxon>
        <taxon>Gunneridae</taxon>
        <taxon>Pentapetalae</taxon>
        <taxon>rosids</taxon>
        <taxon>fabids</taxon>
        <taxon>Fabales</taxon>
        <taxon>Fabaceae</taxon>
        <taxon>Papilionoideae</taxon>
        <taxon>50 kb inversion clade</taxon>
        <taxon>dalbergioids sensu lato</taxon>
        <taxon>Dalbergieae</taxon>
        <taxon>Pterocarpus clade</taxon>
        <taxon>Arachis</taxon>
    </lineage>
</organism>
<name>A0A445CBV9_ARAHY</name>
<dbReference type="Proteomes" id="UP000289738">
    <property type="component" value="Chromosome A07"/>
</dbReference>
<proteinExistence type="predicted"/>
<comment type="caution">
    <text evidence="1">The sequence shown here is derived from an EMBL/GenBank/DDBJ whole genome shotgun (WGS) entry which is preliminary data.</text>
</comment>
<gene>
    <name evidence="1" type="ORF">Ahy_A07g034433</name>
</gene>
<protein>
    <submittedName>
        <fullName evidence="1">Uncharacterized protein</fullName>
    </submittedName>
</protein>
<dbReference type="EMBL" id="SDMP01000007">
    <property type="protein sequence ID" value="RYR48408.1"/>
    <property type="molecule type" value="Genomic_DNA"/>
</dbReference>
<dbReference type="AlphaFoldDB" id="A0A445CBV9"/>
<reference evidence="1 2" key="1">
    <citation type="submission" date="2019-01" db="EMBL/GenBank/DDBJ databases">
        <title>Sequencing of cultivated peanut Arachis hypogaea provides insights into genome evolution and oil improvement.</title>
        <authorList>
            <person name="Chen X."/>
        </authorList>
    </citation>
    <scope>NUCLEOTIDE SEQUENCE [LARGE SCALE GENOMIC DNA]</scope>
    <source>
        <strain evidence="2">cv. Fuhuasheng</strain>
        <tissue evidence="1">Leaves</tissue>
    </source>
</reference>